<evidence type="ECO:0000256" key="1">
    <source>
        <dbReference type="SAM" id="MobiDB-lite"/>
    </source>
</evidence>
<accession>A0ABR0T091</accession>
<feature type="compositionally biased region" description="Pro residues" evidence="1">
    <location>
        <begin position="7"/>
        <end position="16"/>
    </location>
</feature>
<name>A0ABR0T091_9HYPO</name>
<feature type="compositionally biased region" description="Low complexity" evidence="1">
    <location>
        <begin position="222"/>
        <end position="236"/>
    </location>
</feature>
<evidence type="ECO:0000313" key="3">
    <source>
        <dbReference type="EMBL" id="KAK5997838.1"/>
    </source>
</evidence>
<feature type="compositionally biased region" description="Gly residues" evidence="1">
    <location>
        <begin position="197"/>
        <end position="221"/>
    </location>
</feature>
<feature type="domain" description="WW" evidence="2">
    <location>
        <begin position="16"/>
        <end position="50"/>
    </location>
</feature>
<feature type="compositionally biased region" description="Gly residues" evidence="1">
    <location>
        <begin position="180"/>
        <end position="189"/>
    </location>
</feature>
<sequence length="308" mass="31791">MADYAPPTGPPPPRAPEVPAGWTVRWNDQYKEWFYINVYTKKSQWDKPTAPVYPEDDAPPPGAPPGYTPGNNAPSFGDVKKNPYDDRSTSANPGVPRHQEEDDARLAAKLQAEEDARARSAPPQSTSPYPQQNSPYPQQQGQYGGGSQSSFPQDLPSRDKGKAGGGFIGKLLGKASGAKPSGGGYGGYGTPPPQQQGYGGGYGGAPQAGYGAPGGYGGGYGQPQYGGAPGYGQPQPGYGGGGYAQAAPKKSGMGKGGLALGLAGGAAAGLVGGMLLEDGIDHMEDRAYDEGYQDAQNNDYGGGDDYDF</sequence>
<feature type="region of interest" description="Disordered" evidence="1">
    <location>
        <begin position="1"/>
        <end position="20"/>
    </location>
</feature>
<feature type="compositionally biased region" description="Basic and acidic residues" evidence="1">
    <location>
        <begin position="97"/>
        <end position="118"/>
    </location>
</feature>
<dbReference type="SUPFAM" id="SSF51045">
    <property type="entry name" value="WW domain"/>
    <property type="match status" value="1"/>
</dbReference>
<organism evidence="3 4">
    <name type="scientific">Cladobotryum mycophilum</name>
    <dbReference type="NCBI Taxonomy" id="491253"/>
    <lineage>
        <taxon>Eukaryota</taxon>
        <taxon>Fungi</taxon>
        <taxon>Dikarya</taxon>
        <taxon>Ascomycota</taxon>
        <taxon>Pezizomycotina</taxon>
        <taxon>Sordariomycetes</taxon>
        <taxon>Hypocreomycetidae</taxon>
        <taxon>Hypocreales</taxon>
        <taxon>Hypocreaceae</taxon>
        <taxon>Cladobotryum</taxon>
    </lineage>
</organism>
<gene>
    <name evidence="3" type="ORF">PT974_00201</name>
</gene>
<feature type="region of interest" description="Disordered" evidence="1">
    <location>
        <begin position="45"/>
        <end position="253"/>
    </location>
</feature>
<dbReference type="SMART" id="SM00456">
    <property type="entry name" value="WW"/>
    <property type="match status" value="1"/>
</dbReference>
<feature type="compositionally biased region" description="Basic and acidic residues" evidence="1">
    <location>
        <begin position="78"/>
        <end position="88"/>
    </location>
</feature>
<dbReference type="InterPro" id="IPR001202">
    <property type="entry name" value="WW_dom"/>
</dbReference>
<dbReference type="Gene3D" id="2.20.70.10">
    <property type="match status" value="1"/>
</dbReference>
<dbReference type="PROSITE" id="PS50020">
    <property type="entry name" value="WW_DOMAIN_2"/>
    <property type="match status" value="1"/>
</dbReference>
<feature type="region of interest" description="Disordered" evidence="1">
    <location>
        <begin position="287"/>
        <end position="308"/>
    </location>
</feature>
<dbReference type="EMBL" id="JAVFKD010000001">
    <property type="protein sequence ID" value="KAK5997838.1"/>
    <property type="molecule type" value="Genomic_DNA"/>
</dbReference>
<dbReference type="PROSITE" id="PS01159">
    <property type="entry name" value="WW_DOMAIN_1"/>
    <property type="match status" value="1"/>
</dbReference>
<dbReference type="Proteomes" id="UP001338125">
    <property type="component" value="Unassembled WGS sequence"/>
</dbReference>
<evidence type="ECO:0000259" key="2">
    <source>
        <dbReference type="PROSITE" id="PS50020"/>
    </source>
</evidence>
<evidence type="ECO:0000313" key="4">
    <source>
        <dbReference type="Proteomes" id="UP001338125"/>
    </source>
</evidence>
<feature type="compositionally biased region" description="Low complexity" evidence="1">
    <location>
        <begin position="120"/>
        <end position="141"/>
    </location>
</feature>
<protein>
    <recommendedName>
        <fullName evidence="2">WW domain-containing protein</fullName>
    </recommendedName>
</protein>
<dbReference type="CDD" id="cd00201">
    <property type="entry name" value="WW"/>
    <property type="match status" value="1"/>
</dbReference>
<reference evidence="3 4" key="1">
    <citation type="submission" date="2024-01" db="EMBL/GenBank/DDBJ databases">
        <title>Complete genome of Cladobotryum mycophilum ATHUM6906.</title>
        <authorList>
            <person name="Christinaki A.C."/>
            <person name="Myridakis A.I."/>
            <person name="Kouvelis V.N."/>
        </authorList>
    </citation>
    <scope>NUCLEOTIDE SEQUENCE [LARGE SCALE GENOMIC DNA]</scope>
    <source>
        <strain evidence="3 4">ATHUM6906</strain>
    </source>
</reference>
<dbReference type="Pfam" id="PF00397">
    <property type="entry name" value="WW"/>
    <property type="match status" value="1"/>
</dbReference>
<keyword evidence="4" id="KW-1185">Reference proteome</keyword>
<comment type="caution">
    <text evidence="3">The sequence shown here is derived from an EMBL/GenBank/DDBJ whole genome shotgun (WGS) entry which is preliminary data.</text>
</comment>
<dbReference type="InterPro" id="IPR036020">
    <property type="entry name" value="WW_dom_sf"/>
</dbReference>
<proteinExistence type="predicted"/>